<dbReference type="GO" id="GO:0000155">
    <property type="term" value="F:phosphorelay sensor kinase activity"/>
    <property type="evidence" value="ECO:0007669"/>
    <property type="project" value="InterPro"/>
</dbReference>
<evidence type="ECO:0000256" key="3">
    <source>
        <dbReference type="ARBA" id="ARBA00012438"/>
    </source>
</evidence>
<dbReference type="CDD" id="cd00082">
    <property type="entry name" value="HisKA"/>
    <property type="match status" value="1"/>
</dbReference>
<keyword evidence="6" id="KW-0547">Nucleotide-binding</keyword>
<evidence type="ECO:0000256" key="6">
    <source>
        <dbReference type="ARBA" id="ARBA00022741"/>
    </source>
</evidence>
<evidence type="ECO:0000256" key="1">
    <source>
        <dbReference type="ARBA" id="ARBA00000085"/>
    </source>
</evidence>
<comment type="caution">
    <text evidence="14">The sequence shown here is derived from an EMBL/GenBank/DDBJ whole genome shotgun (WGS) entry which is preliminary data.</text>
</comment>
<evidence type="ECO:0000313" key="14">
    <source>
        <dbReference type="EMBL" id="ERJ87525.1"/>
    </source>
</evidence>
<dbReference type="InterPro" id="IPR004358">
    <property type="entry name" value="Sig_transdc_His_kin-like_C"/>
</dbReference>
<dbReference type="EC" id="2.7.13.3" evidence="3"/>
<feature type="transmembrane region" description="Helical" evidence="11">
    <location>
        <begin position="177"/>
        <end position="200"/>
    </location>
</feature>
<gene>
    <name evidence="14" type="ORF">RUMCAL_03296</name>
</gene>
<dbReference type="CDD" id="cd06225">
    <property type="entry name" value="HAMP"/>
    <property type="match status" value="1"/>
</dbReference>
<dbReference type="GO" id="GO:0016020">
    <property type="term" value="C:membrane"/>
    <property type="evidence" value="ECO:0007669"/>
    <property type="project" value="UniProtKB-SubCell"/>
</dbReference>
<comment type="catalytic activity">
    <reaction evidence="1">
        <text>ATP + protein L-histidine = ADP + protein N-phospho-L-histidine.</text>
        <dbReference type="EC" id="2.7.13.3"/>
    </reaction>
</comment>
<dbReference type="InterPro" id="IPR036097">
    <property type="entry name" value="HisK_dim/P_sf"/>
</dbReference>
<evidence type="ECO:0000256" key="7">
    <source>
        <dbReference type="ARBA" id="ARBA00022777"/>
    </source>
</evidence>
<dbReference type="OrthoDB" id="2359336at2"/>
<dbReference type="Pfam" id="PF00672">
    <property type="entry name" value="HAMP"/>
    <property type="match status" value="1"/>
</dbReference>
<reference evidence="14 15" key="1">
    <citation type="submission" date="2013-07" db="EMBL/GenBank/DDBJ databases">
        <authorList>
            <person name="Weinstock G."/>
            <person name="Sodergren E."/>
            <person name="Wylie T."/>
            <person name="Fulton L."/>
            <person name="Fulton R."/>
            <person name="Fronick C."/>
            <person name="O'Laughlin M."/>
            <person name="Godfrey J."/>
            <person name="Miner T."/>
            <person name="Herter B."/>
            <person name="Appelbaum E."/>
            <person name="Cordes M."/>
            <person name="Lek S."/>
            <person name="Wollam A."/>
            <person name="Pepin K.H."/>
            <person name="Palsikar V.B."/>
            <person name="Mitreva M."/>
            <person name="Wilson R.K."/>
        </authorList>
    </citation>
    <scope>NUCLEOTIDE SEQUENCE [LARGE SCALE GENOMIC DNA]</scope>
    <source>
        <strain evidence="14 15">ATCC 27760</strain>
    </source>
</reference>
<keyword evidence="7 14" id="KW-0418">Kinase</keyword>
<organism evidence="14 15">
    <name type="scientific">Ruminococcus callidus ATCC 27760</name>
    <dbReference type="NCBI Taxonomy" id="411473"/>
    <lineage>
        <taxon>Bacteria</taxon>
        <taxon>Bacillati</taxon>
        <taxon>Bacillota</taxon>
        <taxon>Clostridia</taxon>
        <taxon>Eubacteriales</taxon>
        <taxon>Oscillospiraceae</taxon>
        <taxon>Ruminococcus</taxon>
    </lineage>
</organism>
<dbReference type="Gene3D" id="3.30.565.10">
    <property type="entry name" value="Histidine kinase-like ATPase, C-terminal domain"/>
    <property type="match status" value="1"/>
</dbReference>
<dbReference type="Pfam" id="PF02518">
    <property type="entry name" value="HATPase_c"/>
    <property type="match status" value="1"/>
</dbReference>
<keyword evidence="11" id="KW-1133">Transmembrane helix</keyword>
<evidence type="ECO:0000259" key="12">
    <source>
        <dbReference type="PROSITE" id="PS50109"/>
    </source>
</evidence>
<dbReference type="HOGENOM" id="CLU_000445_89_6_9"/>
<dbReference type="InterPro" id="IPR005467">
    <property type="entry name" value="His_kinase_dom"/>
</dbReference>
<dbReference type="SUPFAM" id="SSF47384">
    <property type="entry name" value="Homodimeric domain of signal transducing histidine kinase"/>
    <property type="match status" value="1"/>
</dbReference>
<dbReference type="SMART" id="SM00304">
    <property type="entry name" value="HAMP"/>
    <property type="match status" value="1"/>
</dbReference>
<evidence type="ECO:0000256" key="11">
    <source>
        <dbReference type="SAM" id="Phobius"/>
    </source>
</evidence>
<dbReference type="GO" id="GO:0007234">
    <property type="term" value="P:osmosensory signaling via phosphorelay pathway"/>
    <property type="evidence" value="ECO:0007669"/>
    <property type="project" value="TreeGrafter"/>
</dbReference>
<dbReference type="Gene3D" id="1.10.287.130">
    <property type="match status" value="1"/>
</dbReference>
<dbReference type="Gene3D" id="6.10.340.10">
    <property type="match status" value="1"/>
</dbReference>
<evidence type="ECO:0000256" key="2">
    <source>
        <dbReference type="ARBA" id="ARBA00004370"/>
    </source>
</evidence>
<sequence length="481" mass="53296">MTNKRRRSPKKRAGSSITRRWVINNLGIIALVLTVLDFAFIYIMQNYYYSASQQYLNTKISSVTGVLSRYAQDADINFSSEMRSTIENFSDKDKMELMAINSRGRVALTSSGFTPAEGAAMPDYEAVMDGGDGYWVGKQGGETIMAVSVDISDMNTEYNAIRVVASLEQIQSTVNSYVWGVSALCAGVLLLLVVTGLYFIRSIVRPIKQINATTKKYAKGDFSVRIQENSSDEIGDLCVSINQMADELSNTENMKNEFISSVSHELRTPLTAIKGWAETMCMEADPDTVQRGVHVIVNETERLSEMVEELLDFSRMQSGRFSLQCATMDVLAELGDAVLIYTEKAKRENIRIIYQEPEMLPFVYGDKNRIRQVFINVIDNAIKYSNSGSTITISAEEVGNMIQVTITDNGVGISEADLPRVKTKFFKANHTRRGSGIGLAVADEIITMHGGRLDITSELNVGTNVTITLPVEPQRRSSATT</sequence>
<dbReference type="PROSITE" id="PS50109">
    <property type="entry name" value="HIS_KIN"/>
    <property type="match status" value="1"/>
</dbReference>
<dbReference type="Pfam" id="PF00512">
    <property type="entry name" value="HisKA"/>
    <property type="match status" value="1"/>
</dbReference>
<accession>U2K5Y9</accession>
<feature type="domain" description="Histidine kinase" evidence="12">
    <location>
        <begin position="261"/>
        <end position="473"/>
    </location>
</feature>
<dbReference type="Proteomes" id="UP000016662">
    <property type="component" value="Unassembled WGS sequence"/>
</dbReference>
<dbReference type="FunFam" id="3.30.565.10:FF:000006">
    <property type="entry name" value="Sensor histidine kinase WalK"/>
    <property type="match status" value="1"/>
</dbReference>
<dbReference type="EMBL" id="AWVF01000440">
    <property type="protein sequence ID" value="ERJ87525.1"/>
    <property type="molecule type" value="Genomic_DNA"/>
</dbReference>
<dbReference type="FunFam" id="1.10.287.130:FF:000001">
    <property type="entry name" value="Two-component sensor histidine kinase"/>
    <property type="match status" value="1"/>
</dbReference>
<protein>
    <recommendedName>
        <fullName evidence="3">histidine kinase</fullName>
        <ecNumber evidence="3">2.7.13.3</ecNumber>
    </recommendedName>
</protein>
<evidence type="ECO:0000313" key="15">
    <source>
        <dbReference type="Proteomes" id="UP000016662"/>
    </source>
</evidence>
<comment type="subcellular location">
    <subcellularLocation>
        <location evidence="2">Membrane</location>
    </subcellularLocation>
</comment>
<feature type="transmembrane region" description="Helical" evidence="11">
    <location>
        <begin position="21"/>
        <end position="44"/>
    </location>
</feature>
<dbReference type="InterPro" id="IPR003661">
    <property type="entry name" value="HisK_dim/P_dom"/>
</dbReference>
<evidence type="ECO:0000259" key="13">
    <source>
        <dbReference type="PROSITE" id="PS50885"/>
    </source>
</evidence>
<dbReference type="PANTHER" id="PTHR42878:SF7">
    <property type="entry name" value="SENSOR HISTIDINE KINASE GLRK"/>
    <property type="match status" value="1"/>
</dbReference>
<dbReference type="eggNOG" id="COG3850">
    <property type="taxonomic scope" value="Bacteria"/>
</dbReference>
<dbReference type="AlphaFoldDB" id="U2K5Y9"/>
<keyword evidence="15" id="KW-1185">Reference proteome</keyword>
<dbReference type="PANTHER" id="PTHR42878">
    <property type="entry name" value="TWO-COMPONENT HISTIDINE KINASE"/>
    <property type="match status" value="1"/>
</dbReference>
<dbReference type="InterPro" id="IPR003660">
    <property type="entry name" value="HAMP_dom"/>
</dbReference>
<dbReference type="SMART" id="SM00387">
    <property type="entry name" value="HATPase_c"/>
    <property type="match status" value="1"/>
</dbReference>
<dbReference type="InterPro" id="IPR003594">
    <property type="entry name" value="HATPase_dom"/>
</dbReference>
<dbReference type="InterPro" id="IPR050351">
    <property type="entry name" value="BphY/WalK/GraS-like"/>
</dbReference>
<keyword evidence="10 11" id="KW-0472">Membrane</keyword>
<dbReference type="SMART" id="SM00388">
    <property type="entry name" value="HisKA"/>
    <property type="match status" value="1"/>
</dbReference>
<dbReference type="eggNOG" id="COG2205">
    <property type="taxonomic scope" value="Bacteria"/>
</dbReference>
<proteinExistence type="predicted"/>
<dbReference type="STRING" id="411473.RUMCAL_03296"/>
<keyword evidence="9" id="KW-0902">Two-component regulatory system</keyword>
<evidence type="ECO:0000256" key="4">
    <source>
        <dbReference type="ARBA" id="ARBA00022553"/>
    </source>
</evidence>
<dbReference type="RefSeq" id="WP_021681606.1">
    <property type="nucleotide sequence ID" value="NZ_KI260358.1"/>
</dbReference>
<dbReference type="SUPFAM" id="SSF55874">
    <property type="entry name" value="ATPase domain of HSP90 chaperone/DNA topoisomerase II/histidine kinase"/>
    <property type="match status" value="1"/>
</dbReference>
<feature type="domain" description="HAMP" evidence="13">
    <location>
        <begin position="201"/>
        <end position="253"/>
    </location>
</feature>
<dbReference type="SUPFAM" id="SSF158472">
    <property type="entry name" value="HAMP domain-like"/>
    <property type="match status" value="1"/>
</dbReference>
<dbReference type="GO" id="GO:0030295">
    <property type="term" value="F:protein kinase activator activity"/>
    <property type="evidence" value="ECO:0007669"/>
    <property type="project" value="TreeGrafter"/>
</dbReference>
<dbReference type="GO" id="GO:0000156">
    <property type="term" value="F:phosphorelay response regulator activity"/>
    <property type="evidence" value="ECO:0007669"/>
    <property type="project" value="TreeGrafter"/>
</dbReference>
<keyword evidence="5" id="KW-0808">Transferase</keyword>
<keyword evidence="4" id="KW-0597">Phosphoprotein</keyword>
<dbReference type="PRINTS" id="PR00344">
    <property type="entry name" value="BCTRLSENSOR"/>
</dbReference>
<evidence type="ECO:0000256" key="9">
    <source>
        <dbReference type="ARBA" id="ARBA00023012"/>
    </source>
</evidence>
<dbReference type="InterPro" id="IPR036890">
    <property type="entry name" value="HATPase_C_sf"/>
</dbReference>
<dbReference type="PATRIC" id="fig|411473.3.peg.2762"/>
<keyword evidence="11" id="KW-0812">Transmembrane</keyword>
<evidence type="ECO:0000256" key="8">
    <source>
        <dbReference type="ARBA" id="ARBA00022840"/>
    </source>
</evidence>
<evidence type="ECO:0000256" key="10">
    <source>
        <dbReference type="ARBA" id="ARBA00023136"/>
    </source>
</evidence>
<dbReference type="PROSITE" id="PS50885">
    <property type="entry name" value="HAMP"/>
    <property type="match status" value="1"/>
</dbReference>
<evidence type="ECO:0000256" key="5">
    <source>
        <dbReference type="ARBA" id="ARBA00022679"/>
    </source>
</evidence>
<name>U2K5Y9_9FIRM</name>
<keyword evidence="8" id="KW-0067">ATP-binding</keyword>
<dbReference type="CDD" id="cd00075">
    <property type="entry name" value="HATPase"/>
    <property type="match status" value="1"/>
</dbReference>